<evidence type="ECO:0000313" key="2">
    <source>
        <dbReference type="Proteomes" id="UP000675379"/>
    </source>
</evidence>
<dbReference type="RefSeq" id="WP_211800360.1">
    <property type="nucleotide sequence ID" value="NZ_JAGSCS010000005.1"/>
</dbReference>
<organism evidence="1 2">
    <name type="scientific">Proteiniclasticum sediminis</name>
    <dbReference type="NCBI Taxonomy" id="2804028"/>
    <lineage>
        <taxon>Bacteria</taxon>
        <taxon>Bacillati</taxon>
        <taxon>Bacillota</taxon>
        <taxon>Clostridia</taxon>
        <taxon>Eubacteriales</taxon>
        <taxon>Clostridiaceae</taxon>
        <taxon>Proteiniclasticum</taxon>
    </lineage>
</organism>
<dbReference type="EMBL" id="JAGSCS010000005">
    <property type="protein sequence ID" value="MBR0575752.1"/>
    <property type="molecule type" value="Genomic_DNA"/>
</dbReference>
<dbReference type="Proteomes" id="UP000675379">
    <property type="component" value="Unassembled WGS sequence"/>
</dbReference>
<reference evidence="1" key="1">
    <citation type="submission" date="2021-04" db="EMBL/GenBank/DDBJ databases">
        <title>Proteiniclasticum sedimins sp. nov., an obligate anaerobic bacterium isolated from anaerobic sludge.</title>
        <authorList>
            <person name="Liu J."/>
        </authorList>
    </citation>
    <scope>NUCLEOTIDE SEQUENCE</scope>
    <source>
        <strain evidence="1">BAD-10</strain>
    </source>
</reference>
<accession>A0A941CNA7</accession>
<name>A0A941CNA7_9CLOT</name>
<protein>
    <submittedName>
        <fullName evidence="1">Uncharacterized protein</fullName>
    </submittedName>
</protein>
<dbReference type="AlphaFoldDB" id="A0A941CNA7"/>
<evidence type="ECO:0000313" key="1">
    <source>
        <dbReference type="EMBL" id="MBR0575752.1"/>
    </source>
</evidence>
<sequence length="159" mass="18024">MDEKKKKIEAFSHSVGEFTHQAIKISGDAAGLLAMKLGKESLAYKTIRTMRKTGEDCGNAVEKFLDDNIQKVRVRIEEQDLQDLKDKAGEVMDDLVEGVKKIDVTKIVEQIREKADTIVTKETRVYGDPSHFYKEEDQVESETSGIILEEVTWTDDSEK</sequence>
<comment type="caution">
    <text evidence="1">The sequence shown here is derived from an EMBL/GenBank/DDBJ whole genome shotgun (WGS) entry which is preliminary data.</text>
</comment>
<keyword evidence="2" id="KW-1185">Reference proteome</keyword>
<gene>
    <name evidence="1" type="ORF">KCG48_05280</name>
</gene>
<proteinExistence type="predicted"/>